<dbReference type="InterPro" id="IPR036597">
    <property type="entry name" value="Fido-like_dom_sf"/>
</dbReference>
<reference evidence="1" key="2">
    <citation type="submission" date="2014-05" db="EMBL/GenBank/DDBJ databases">
        <title>The genome and life-stage specific transcriptomes of Globodera pallida elucidate key aspects of plant parasitism by a cyst nematode.</title>
        <authorList>
            <person name="Cotton J.A."/>
            <person name="Lilley C.J."/>
            <person name="Jones L.M."/>
            <person name="Kikuchi T."/>
            <person name="Reid A.J."/>
            <person name="Thorpe P."/>
            <person name="Tsai I.J."/>
            <person name="Beasley H."/>
            <person name="Blok V."/>
            <person name="Cock P.J.A."/>
            <person name="Van den Akker S.E."/>
            <person name="Holroyd N."/>
            <person name="Hunt M."/>
            <person name="Mantelin S."/>
            <person name="Naghra H."/>
            <person name="Pain A."/>
            <person name="Palomares-Rius J.E."/>
            <person name="Zarowiecki M."/>
            <person name="Berriman M."/>
            <person name="Jones J.T."/>
            <person name="Urwin P.E."/>
        </authorList>
    </citation>
    <scope>NUCLEOTIDE SEQUENCE [LARGE SCALE GENOMIC DNA]</scope>
    <source>
        <strain evidence="1">Lindley</strain>
    </source>
</reference>
<dbReference type="SUPFAM" id="SSF140931">
    <property type="entry name" value="Fic-like"/>
    <property type="match status" value="1"/>
</dbReference>
<organism evidence="1 2">
    <name type="scientific">Globodera pallida</name>
    <name type="common">Potato cyst nematode worm</name>
    <name type="synonym">Heterodera pallida</name>
    <dbReference type="NCBI Taxonomy" id="36090"/>
    <lineage>
        <taxon>Eukaryota</taxon>
        <taxon>Metazoa</taxon>
        <taxon>Ecdysozoa</taxon>
        <taxon>Nematoda</taxon>
        <taxon>Chromadorea</taxon>
        <taxon>Rhabditida</taxon>
        <taxon>Tylenchina</taxon>
        <taxon>Tylenchomorpha</taxon>
        <taxon>Tylenchoidea</taxon>
        <taxon>Heteroderidae</taxon>
        <taxon>Heteroderinae</taxon>
        <taxon>Globodera</taxon>
    </lineage>
</organism>
<dbReference type="Gene3D" id="1.10.3290.10">
    <property type="entry name" value="Fido-like domain"/>
    <property type="match status" value="1"/>
</dbReference>
<dbReference type="Proteomes" id="UP000050741">
    <property type="component" value="Unassembled WGS sequence"/>
</dbReference>
<proteinExistence type="predicted"/>
<name>A0A183C2Z4_GLOPA</name>
<protein>
    <submittedName>
        <fullName evidence="2">Fido domain-containing protein</fullName>
    </submittedName>
</protein>
<reference evidence="1" key="1">
    <citation type="submission" date="2013-12" db="EMBL/GenBank/DDBJ databases">
        <authorList>
            <person name="Aslett M."/>
        </authorList>
    </citation>
    <scope>NUCLEOTIDE SEQUENCE [LARGE SCALE GENOMIC DNA]</scope>
    <source>
        <strain evidence="1">Lindley</strain>
    </source>
</reference>
<sequence>MLVKKLGLEVKKEVEEKDGRTLQSCERLTGNSRHLGDRQLLPLLNDLKADTITLEDIFTLHKGVLGRHVAAGVLRTYVSVGDVFDPMDWDEVPGEMDKFLAWLNAELRSGLMSSAELAARASHKFVFNLLMERRGLDPIHQLLSKNTA</sequence>
<evidence type="ECO:0000313" key="1">
    <source>
        <dbReference type="Proteomes" id="UP000050741"/>
    </source>
</evidence>
<keyword evidence="1" id="KW-1185">Reference proteome</keyword>
<reference evidence="2" key="3">
    <citation type="submission" date="2016-06" db="UniProtKB">
        <authorList>
            <consortium name="WormBaseParasite"/>
        </authorList>
    </citation>
    <scope>IDENTIFICATION</scope>
</reference>
<accession>A0A183C2Z4</accession>
<evidence type="ECO:0000313" key="2">
    <source>
        <dbReference type="WBParaSite" id="GPLIN_000723800"/>
    </source>
</evidence>
<dbReference type="AlphaFoldDB" id="A0A183C2Z4"/>
<dbReference type="WBParaSite" id="GPLIN_000723800">
    <property type="protein sequence ID" value="GPLIN_000723800"/>
    <property type="gene ID" value="GPLIN_000723800"/>
</dbReference>